<dbReference type="Proteomes" id="UP000094378">
    <property type="component" value="Chromosome"/>
</dbReference>
<dbReference type="AlphaFoldDB" id="A0A1B3SJQ6"/>
<dbReference type="Pfam" id="PF20143">
    <property type="entry name" value="NAD_kinase_C"/>
    <property type="match status" value="1"/>
</dbReference>
<dbReference type="PANTHER" id="PTHR20275:SF0">
    <property type="entry name" value="NAD KINASE"/>
    <property type="match status" value="1"/>
</dbReference>
<evidence type="ECO:0000313" key="2">
    <source>
        <dbReference type="Proteomes" id="UP000094378"/>
    </source>
</evidence>
<dbReference type="SUPFAM" id="SSF111331">
    <property type="entry name" value="NAD kinase/diacylglycerol kinase-like"/>
    <property type="match status" value="1"/>
</dbReference>
<organism evidence="1 2">
    <name type="scientific">Spiroplasma helicoides</name>
    <dbReference type="NCBI Taxonomy" id="216938"/>
    <lineage>
        <taxon>Bacteria</taxon>
        <taxon>Bacillati</taxon>
        <taxon>Mycoplasmatota</taxon>
        <taxon>Mollicutes</taxon>
        <taxon>Entomoplasmatales</taxon>
        <taxon>Spiroplasmataceae</taxon>
        <taxon>Spiroplasma</taxon>
    </lineage>
</organism>
<dbReference type="PANTHER" id="PTHR20275">
    <property type="entry name" value="NAD KINASE"/>
    <property type="match status" value="1"/>
</dbReference>
<gene>
    <name evidence="1" type="primary">ppnK</name>
    <name evidence="1" type="ORF">SHELI_v1c02100</name>
</gene>
<dbReference type="KEGG" id="shj:SHELI_v1c02100"/>
<dbReference type="GO" id="GO:0019674">
    <property type="term" value="P:NAD+ metabolic process"/>
    <property type="evidence" value="ECO:0007669"/>
    <property type="project" value="InterPro"/>
</dbReference>
<dbReference type="Gene3D" id="3.40.50.10330">
    <property type="entry name" value="Probable inorganic polyphosphate/atp-NAD kinase, domain 1"/>
    <property type="match status" value="1"/>
</dbReference>
<proteinExistence type="predicted"/>
<dbReference type="GO" id="GO:0006741">
    <property type="term" value="P:NADP+ biosynthetic process"/>
    <property type="evidence" value="ECO:0007669"/>
    <property type="project" value="TreeGrafter"/>
</dbReference>
<dbReference type="GO" id="GO:0003951">
    <property type="term" value="F:NAD+ kinase activity"/>
    <property type="evidence" value="ECO:0007669"/>
    <property type="project" value="InterPro"/>
</dbReference>
<dbReference type="RefSeq" id="WP_069115939.1">
    <property type="nucleotide sequence ID" value="NZ_CP017015.1"/>
</dbReference>
<accession>A0A1B3SJQ6</accession>
<keyword evidence="1" id="KW-0808">Transferase</keyword>
<dbReference type="STRING" id="216938.SHELI_v1c02100"/>
<dbReference type="PATRIC" id="fig|216938.3.peg.210"/>
<dbReference type="InterPro" id="IPR017438">
    <property type="entry name" value="ATP-NAD_kinase_N"/>
</dbReference>
<sequence length="267" mass="30770">MRNYEIVKNDYESTANEVAKLEEFLNANGFIKNVQNPVYVFVIGGDGTFLKAVHKYQDLLDQIYFVPFKFGGIGYYTNKNNLNEIKSLVEMIEKEECFQINYQILELLNGKRKHYILNEVKILNEKRPLYIKLFINDEYLETFHGTGIVVSTPTGSTGYIKSTGGSVILPKNSGLYQLQELVPVSTNIYRTLNSPIILNSDYVLRLELESLCETLICDTQERKILDNILEIKVSEKKVRVISHRDPKQISEINTLRDIFIIDKKSVK</sequence>
<dbReference type="EMBL" id="CP017015">
    <property type="protein sequence ID" value="AOG60165.1"/>
    <property type="molecule type" value="Genomic_DNA"/>
</dbReference>
<reference evidence="1 2" key="1">
    <citation type="submission" date="2016-08" db="EMBL/GenBank/DDBJ databases">
        <title>Complete genome sequence of Spiroplasma helicoides TABS-2 (DSM 22551).</title>
        <authorList>
            <person name="Shen W.-Y."/>
            <person name="Lo W.-S."/>
            <person name="Lai Y.-C."/>
            <person name="Kuo C.-H."/>
        </authorList>
    </citation>
    <scope>NUCLEOTIDE SEQUENCE [LARGE SCALE GENOMIC DNA]</scope>
    <source>
        <strain evidence="1 2">TABS-2</strain>
    </source>
</reference>
<protein>
    <submittedName>
        <fullName evidence="1">Inorganic polyphosphate/ATP-NAD kinase</fullName>
    </submittedName>
</protein>
<name>A0A1B3SJQ6_9MOLU</name>
<dbReference type="InterPro" id="IPR017437">
    <property type="entry name" value="ATP-NAD_kinase_PpnK-typ_C"/>
</dbReference>
<keyword evidence="1" id="KW-0418">Kinase</keyword>
<evidence type="ECO:0000313" key="1">
    <source>
        <dbReference type="EMBL" id="AOG60165.1"/>
    </source>
</evidence>
<dbReference type="Gene3D" id="2.60.200.30">
    <property type="entry name" value="Probable inorganic polyphosphate/atp-NAD kinase, domain 2"/>
    <property type="match status" value="1"/>
</dbReference>
<dbReference type="InterPro" id="IPR016064">
    <property type="entry name" value="NAD/diacylglycerol_kinase_sf"/>
</dbReference>
<keyword evidence="2" id="KW-1185">Reference proteome</keyword>